<comment type="caution">
    <text evidence="2">The sequence shown here is derived from an EMBL/GenBank/DDBJ whole genome shotgun (WGS) entry which is preliminary data.</text>
</comment>
<evidence type="ECO:0000313" key="2">
    <source>
        <dbReference type="EMBL" id="PVD34903.1"/>
    </source>
</evidence>
<dbReference type="AlphaFoldDB" id="A0A2T7PNA8"/>
<reference evidence="2 3" key="1">
    <citation type="submission" date="2018-04" db="EMBL/GenBank/DDBJ databases">
        <title>The genome of golden apple snail Pomacea canaliculata provides insight into stress tolerance and invasive adaptation.</title>
        <authorList>
            <person name="Liu C."/>
            <person name="Liu B."/>
            <person name="Ren Y."/>
            <person name="Zhang Y."/>
            <person name="Wang H."/>
            <person name="Li S."/>
            <person name="Jiang F."/>
            <person name="Yin L."/>
            <person name="Zhang G."/>
            <person name="Qian W."/>
            <person name="Fan W."/>
        </authorList>
    </citation>
    <scope>NUCLEOTIDE SEQUENCE [LARGE SCALE GENOMIC DNA]</scope>
    <source>
        <strain evidence="2">SZHN2017</strain>
        <tissue evidence="2">Muscle</tissue>
    </source>
</reference>
<proteinExistence type="predicted"/>
<name>A0A2T7PNA8_POMCA</name>
<keyword evidence="3" id="KW-1185">Reference proteome</keyword>
<gene>
    <name evidence="2" type="ORF">C0Q70_06184</name>
</gene>
<dbReference type="Proteomes" id="UP000245119">
    <property type="component" value="Linkage Group LG3"/>
</dbReference>
<accession>A0A2T7PNA8</accession>
<organism evidence="2 3">
    <name type="scientific">Pomacea canaliculata</name>
    <name type="common">Golden apple snail</name>
    <dbReference type="NCBI Taxonomy" id="400727"/>
    <lineage>
        <taxon>Eukaryota</taxon>
        <taxon>Metazoa</taxon>
        <taxon>Spiralia</taxon>
        <taxon>Lophotrochozoa</taxon>
        <taxon>Mollusca</taxon>
        <taxon>Gastropoda</taxon>
        <taxon>Caenogastropoda</taxon>
        <taxon>Architaenioglossa</taxon>
        <taxon>Ampullarioidea</taxon>
        <taxon>Ampullariidae</taxon>
        <taxon>Pomacea</taxon>
    </lineage>
</organism>
<evidence type="ECO:0000313" key="3">
    <source>
        <dbReference type="Proteomes" id="UP000245119"/>
    </source>
</evidence>
<sequence length="63" mass="6636">MYSLYPVQEGGEEIIQTHALGSKARDAGEKGEYACAVRPLQGHKGLSSSSSSIISSGVVRGRE</sequence>
<feature type="region of interest" description="Disordered" evidence="1">
    <location>
        <begin position="42"/>
        <end position="63"/>
    </location>
</feature>
<evidence type="ECO:0000256" key="1">
    <source>
        <dbReference type="SAM" id="MobiDB-lite"/>
    </source>
</evidence>
<protein>
    <submittedName>
        <fullName evidence="2">Uncharacterized protein</fullName>
    </submittedName>
</protein>
<dbReference type="EMBL" id="PZQS01000003">
    <property type="protein sequence ID" value="PVD34903.1"/>
    <property type="molecule type" value="Genomic_DNA"/>
</dbReference>
<feature type="compositionally biased region" description="Low complexity" evidence="1">
    <location>
        <begin position="47"/>
        <end position="56"/>
    </location>
</feature>